<accession>A0A3P6GPN7</accession>
<proteinExistence type="predicted"/>
<reference evidence="1" key="1">
    <citation type="submission" date="2018-11" db="EMBL/GenBank/DDBJ databases">
        <authorList>
            <consortium name="Genoscope - CEA"/>
            <person name="William W."/>
        </authorList>
    </citation>
    <scope>NUCLEOTIDE SEQUENCE</scope>
</reference>
<name>A0A3P6GPN7_BRAOL</name>
<dbReference type="AlphaFoldDB" id="A0A3P6GPN7"/>
<gene>
    <name evidence="1" type="ORF">BOLC8T51071H</name>
</gene>
<sequence length="131" mass="15327">MEKPILSFQSSDNLAVSKRFCVKPKENITLSSDHQLQQTEQPLLHLLILGLLLLKCLLRDMSLLQDQSRQELLPQEPFLQNLLLQERLRLGLCSDVSMCVDKSQHYWSKRHLQQRFKQLSEVTWQEGVSEL</sequence>
<organism evidence="1">
    <name type="scientific">Brassica oleracea</name>
    <name type="common">Wild cabbage</name>
    <dbReference type="NCBI Taxonomy" id="3712"/>
    <lineage>
        <taxon>Eukaryota</taxon>
        <taxon>Viridiplantae</taxon>
        <taxon>Streptophyta</taxon>
        <taxon>Embryophyta</taxon>
        <taxon>Tracheophyta</taxon>
        <taxon>Spermatophyta</taxon>
        <taxon>Magnoliopsida</taxon>
        <taxon>eudicotyledons</taxon>
        <taxon>Gunneridae</taxon>
        <taxon>Pentapetalae</taxon>
        <taxon>rosids</taxon>
        <taxon>malvids</taxon>
        <taxon>Brassicales</taxon>
        <taxon>Brassicaceae</taxon>
        <taxon>Brassiceae</taxon>
        <taxon>Brassica</taxon>
    </lineage>
</organism>
<protein>
    <submittedName>
        <fullName evidence="1">Uncharacterized protein</fullName>
    </submittedName>
</protein>
<dbReference type="EMBL" id="LR031879">
    <property type="protein sequence ID" value="VDD57842.1"/>
    <property type="molecule type" value="Genomic_DNA"/>
</dbReference>
<evidence type="ECO:0000313" key="1">
    <source>
        <dbReference type="EMBL" id="VDD57842.1"/>
    </source>
</evidence>